<dbReference type="CDD" id="cd02209">
    <property type="entry name" value="cupin_XRE_C"/>
    <property type="match status" value="1"/>
</dbReference>
<proteinExistence type="predicted"/>
<dbReference type="PANTHER" id="PTHR46797">
    <property type="entry name" value="HTH-TYPE TRANSCRIPTIONAL REGULATOR"/>
    <property type="match status" value="1"/>
</dbReference>
<organism evidence="3 4">
    <name type="scientific">Formimonas warabiya</name>
    <dbReference type="NCBI Taxonomy" id="1761012"/>
    <lineage>
        <taxon>Bacteria</taxon>
        <taxon>Bacillati</taxon>
        <taxon>Bacillota</taxon>
        <taxon>Clostridia</taxon>
        <taxon>Eubacteriales</taxon>
        <taxon>Peptococcaceae</taxon>
        <taxon>Candidatus Formimonas</taxon>
    </lineage>
</organism>
<dbReference type="GO" id="GO:0005829">
    <property type="term" value="C:cytosol"/>
    <property type="evidence" value="ECO:0007669"/>
    <property type="project" value="TreeGrafter"/>
</dbReference>
<dbReference type="Proteomes" id="UP000323521">
    <property type="component" value="Chromosome"/>
</dbReference>
<protein>
    <recommendedName>
        <fullName evidence="2">HTH cro/C1-type domain-containing protein</fullName>
    </recommendedName>
</protein>
<evidence type="ECO:0000256" key="1">
    <source>
        <dbReference type="ARBA" id="ARBA00023125"/>
    </source>
</evidence>
<feature type="domain" description="HTH cro/C1-type" evidence="2">
    <location>
        <begin position="8"/>
        <end position="62"/>
    </location>
</feature>
<evidence type="ECO:0000313" key="3">
    <source>
        <dbReference type="EMBL" id="ATW25870.1"/>
    </source>
</evidence>
<accession>A0A3G1KTW2</accession>
<dbReference type="EMBL" id="CP017634">
    <property type="protein sequence ID" value="ATW25870.1"/>
    <property type="molecule type" value="Genomic_DNA"/>
</dbReference>
<dbReference type="PROSITE" id="PS50943">
    <property type="entry name" value="HTH_CROC1"/>
    <property type="match status" value="1"/>
</dbReference>
<dbReference type="KEGG" id="fwa:DCMF_14805"/>
<dbReference type="GO" id="GO:0003677">
    <property type="term" value="F:DNA binding"/>
    <property type="evidence" value="ECO:0007669"/>
    <property type="project" value="UniProtKB-KW"/>
</dbReference>
<sequence length="183" mass="20553">MTTIGSTINTIRNSKGFTLKELAETTGLSISYLSRLENDKTEATLNDLSKLAEAFETSIINLFPDKFDQDVRIVRKEETRIILQPSPNGAPSEQEFILWGSKINLEPTIMTVPPGSSSGKTVKHNGEEFLYVLEGEIRVWCDDTCYDLKKGDTIGYPAKHPHRWENIKNETAKVFVVSSLPTF</sequence>
<dbReference type="SMART" id="SM00530">
    <property type="entry name" value="HTH_XRE"/>
    <property type="match status" value="1"/>
</dbReference>
<dbReference type="SUPFAM" id="SSF51182">
    <property type="entry name" value="RmlC-like cupins"/>
    <property type="match status" value="1"/>
</dbReference>
<gene>
    <name evidence="3" type="ORF">DCMF_14805</name>
</gene>
<evidence type="ECO:0000259" key="2">
    <source>
        <dbReference type="PROSITE" id="PS50943"/>
    </source>
</evidence>
<reference evidence="3 4" key="1">
    <citation type="submission" date="2016-10" db="EMBL/GenBank/DDBJ databases">
        <title>Complete Genome Sequence of Peptococcaceae strain DCMF.</title>
        <authorList>
            <person name="Edwards R.J."/>
            <person name="Holland S.I."/>
            <person name="Deshpande N.P."/>
            <person name="Wong Y.K."/>
            <person name="Ertan H."/>
            <person name="Manefield M."/>
            <person name="Russell T.L."/>
            <person name="Lee M.J."/>
        </authorList>
    </citation>
    <scope>NUCLEOTIDE SEQUENCE [LARGE SCALE GENOMIC DNA]</scope>
    <source>
        <strain evidence="3 4">DCMF</strain>
    </source>
</reference>
<evidence type="ECO:0000313" key="4">
    <source>
        <dbReference type="Proteomes" id="UP000323521"/>
    </source>
</evidence>
<keyword evidence="4" id="KW-1185">Reference proteome</keyword>
<dbReference type="Gene3D" id="1.10.260.40">
    <property type="entry name" value="lambda repressor-like DNA-binding domains"/>
    <property type="match status" value="1"/>
</dbReference>
<dbReference type="InterPro" id="IPR010982">
    <property type="entry name" value="Lambda_DNA-bd_dom_sf"/>
</dbReference>
<keyword evidence="1" id="KW-0238">DNA-binding</keyword>
<dbReference type="InterPro" id="IPR050807">
    <property type="entry name" value="TransReg_Diox_bact_type"/>
</dbReference>
<dbReference type="Gene3D" id="2.60.120.10">
    <property type="entry name" value="Jelly Rolls"/>
    <property type="match status" value="1"/>
</dbReference>
<dbReference type="InterPro" id="IPR013096">
    <property type="entry name" value="Cupin_2"/>
</dbReference>
<dbReference type="InterPro" id="IPR011051">
    <property type="entry name" value="RmlC_Cupin_sf"/>
</dbReference>
<dbReference type="InterPro" id="IPR014710">
    <property type="entry name" value="RmlC-like_jellyroll"/>
</dbReference>
<dbReference type="SUPFAM" id="SSF47413">
    <property type="entry name" value="lambda repressor-like DNA-binding domains"/>
    <property type="match status" value="1"/>
</dbReference>
<name>A0A3G1KTW2_FORW1</name>
<dbReference type="RefSeq" id="WP_214658624.1">
    <property type="nucleotide sequence ID" value="NZ_CP017634.1"/>
</dbReference>
<dbReference type="PANTHER" id="PTHR46797:SF1">
    <property type="entry name" value="METHYLPHOSPHONATE SYNTHASE"/>
    <property type="match status" value="1"/>
</dbReference>
<dbReference type="GO" id="GO:0003700">
    <property type="term" value="F:DNA-binding transcription factor activity"/>
    <property type="evidence" value="ECO:0007669"/>
    <property type="project" value="TreeGrafter"/>
</dbReference>
<dbReference type="Pfam" id="PF07883">
    <property type="entry name" value="Cupin_2"/>
    <property type="match status" value="1"/>
</dbReference>
<dbReference type="AlphaFoldDB" id="A0A3G1KTW2"/>
<dbReference type="InterPro" id="IPR001387">
    <property type="entry name" value="Cro/C1-type_HTH"/>
</dbReference>
<dbReference type="Pfam" id="PF01381">
    <property type="entry name" value="HTH_3"/>
    <property type="match status" value="1"/>
</dbReference>
<dbReference type="CDD" id="cd00093">
    <property type="entry name" value="HTH_XRE"/>
    <property type="match status" value="1"/>
</dbReference>